<dbReference type="RefSeq" id="WP_377246242.1">
    <property type="nucleotide sequence ID" value="NZ_JBHLXP010000004.1"/>
</dbReference>
<proteinExistence type="predicted"/>
<dbReference type="EMBL" id="JBHLXP010000004">
    <property type="protein sequence ID" value="MFC0049763.1"/>
    <property type="molecule type" value="Genomic_DNA"/>
</dbReference>
<dbReference type="InterPro" id="IPR007433">
    <property type="entry name" value="DUF481"/>
</dbReference>
<protein>
    <submittedName>
        <fullName evidence="2">YdiY family protein</fullName>
    </submittedName>
</protein>
<reference evidence="2 3" key="1">
    <citation type="submission" date="2024-09" db="EMBL/GenBank/DDBJ databases">
        <authorList>
            <person name="Sun Q."/>
            <person name="Mori K."/>
        </authorList>
    </citation>
    <scope>NUCLEOTIDE SEQUENCE [LARGE SCALE GENOMIC DNA]</scope>
    <source>
        <strain evidence="2 3">KCTC 23315</strain>
    </source>
</reference>
<keyword evidence="1" id="KW-0732">Signal</keyword>
<name>A0ABV6BJR4_9GAMM</name>
<evidence type="ECO:0000313" key="2">
    <source>
        <dbReference type="EMBL" id="MFC0049763.1"/>
    </source>
</evidence>
<sequence length="246" mass="26575">MKYPLMLAALAATSLSVQAADDTKLGWNTSAELGAITTSGNTKGTSVTGKIDAKQEMVQWSNEYVLSAFFKEDEKTDVNGNRFSEKSAERYFASGKAGYKLDTDHAKLFIFGSHTEDDFGAYTKYSLISAGYGDRLYQGDGISIDAEIGPGYYTGKTSGDITEKGALVRTAGSLDWVISDSATFRQLLSLEAGSDNKRTQSETSVSARINGSMQMKAAFTVMHDSEVPVGKKNTDTQTSLTLVYSF</sequence>
<gene>
    <name evidence="2" type="ORF">ACFFJP_15800</name>
</gene>
<evidence type="ECO:0000256" key="1">
    <source>
        <dbReference type="SAM" id="SignalP"/>
    </source>
</evidence>
<evidence type="ECO:0000313" key="3">
    <source>
        <dbReference type="Proteomes" id="UP001589813"/>
    </source>
</evidence>
<dbReference type="Pfam" id="PF04338">
    <property type="entry name" value="DUF481"/>
    <property type="match status" value="1"/>
</dbReference>
<comment type="caution">
    <text evidence="2">The sequence shown here is derived from an EMBL/GenBank/DDBJ whole genome shotgun (WGS) entry which is preliminary data.</text>
</comment>
<dbReference type="Proteomes" id="UP001589813">
    <property type="component" value="Unassembled WGS sequence"/>
</dbReference>
<keyword evidence="3" id="KW-1185">Reference proteome</keyword>
<accession>A0ABV6BJR4</accession>
<feature type="chain" id="PRO_5046044334" evidence="1">
    <location>
        <begin position="20"/>
        <end position="246"/>
    </location>
</feature>
<feature type="signal peptide" evidence="1">
    <location>
        <begin position="1"/>
        <end position="19"/>
    </location>
</feature>
<organism evidence="2 3">
    <name type="scientific">Rheinheimera tilapiae</name>
    <dbReference type="NCBI Taxonomy" id="875043"/>
    <lineage>
        <taxon>Bacteria</taxon>
        <taxon>Pseudomonadati</taxon>
        <taxon>Pseudomonadota</taxon>
        <taxon>Gammaproteobacteria</taxon>
        <taxon>Chromatiales</taxon>
        <taxon>Chromatiaceae</taxon>
        <taxon>Rheinheimera</taxon>
    </lineage>
</organism>